<evidence type="ECO:0000256" key="1">
    <source>
        <dbReference type="ARBA" id="ARBA00022598"/>
    </source>
</evidence>
<dbReference type="Pfam" id="PF00120">
    <property type="entry name" value="Gln-synt_C"/>
    <property type="match status" value="1"/>
</dbReference>
<evidence type="ECO:0000256" key="2">
    <source>
        <dbReference type="PROSITE-ProRule" id="PRU01331"/>
    </source>
</evidence>
<dbReference type="SMART" id="SM01230">
    <property type="entry name" value="Gln-synt_C"/>
    <property type="match status" value="1"/>
</dbReference>
<dbReference type="SUPFAM" id="SSF55931">
    <property type="entry name" value="Glutamine synthetase/guanido kinase"/>
    <property type="match status" value="1"/>
</dbReference>
<dbReference type="EMBL" id="FUEG01000030">
    <property type="protein sequence ID" value="SJL15750.1"/>
    <property type="molecule type" value="Genomic_DNA"/>
</dbReference>
<feature type="transmembrane region" description="Helical" evidence="4">
    <location>
        <begin position="664"/>
        <end position="681"/>
    </location>
</feature>
<dbReference type="InterPro" id="IPR008146">
    <property type="entry name" value="Gln_synth_cat_dom"/>
</dbReference>
<dbReference type="PANTHER" id="PTHR43785">
    <property type="entry name" value="GAMMA-GLUTAMYLPUTRESCINE SYNTHETASE"/>
    <property type="match status" value="1"/>
</dbReference>
<feature type="transmembrane region" description="Helical" evidence="4">
    <location>
        <begin position="592"/>
        <end position="614"/>
    </location>
</feature>
<comment type="similarity">
    <text evidence="2 3">Belongs to the glutamine synthetase family.</text>
</comment>
<dbReference type="STRING" id="47428.A0A284S417"/>
<evidence type="ECO:0000313" key="7">
    <source>
        <dbReference type="Proteomes" id="UP000219338"/>
    </source>
</evidence>
<evidence type="ECO:0000259" key="5">
    <source>
        <dbReference type="PROSITE" id="PS51987"/>
    </source>
</evidence>
<dbReference type="PANTHER" id="PTHR43785:SF2">
    <property type="entry name" value="TYPE-1 GLUTAMINE SYNTHETASE 1"/>
    <property type="match status" value="1"/>
</dbReference>
<dbReference type="AlphaFoldDB" id="A0A284S417"/>
<evidence type="ECO:0000256" key="4">
    <source>
        <dbReference type="SAM" id="Phobius"/>
    </source>
</evidence>
<feature type="transmembrane region" description="Helical" evidence="4">
    <location>
        <begin position="634"/>
        <end position="652"/>
    </location>
</feature>
<name>A0A284S417_ARMOS</name>
<feature type="domain" description="GS catalytic" evidence="5">
    <location>
        <begin position="137"/>
        <end position="498"/>
    </location>
</feature>
<keyword evidence="4" id="KW-1133">Transmembrane helix</keyword>
<accession>A0A284S417</accession>
<dbReference type="GO" id="GO:0004356">
    <property type="term" value="F:glutamine synthetase activity"/>
    <property type="evidence" value="ECO:0007669"/>
    <property type="project" value="InterPro"/>
</dbReference>
<keyword evidence="1" id="KW-0436">Ligase</keyword>
<sequence>MSLDYSHGVQYAPSTVSATPALKAEDLEGLGIAYVRLTWIDLTSVIRYRVIPITYFLKMLKSLRPSIAMVKCTFGMVYLNMAEDFLPMGEYLYVIDLSTLRLCPYEEGTASVMGWFQEKAPVTGANGQPTVEVSVCPRGTLRRVVEQARKDAAVEFLVGFETEFILLKSTNPVEAVNYHHWSASGGLPSGGIETKVLREISDSLIKAGVDVTMYHAEAAPGQYEVVTGPLQPLEAADALVYTRETIINVAAKHGLRATFAPRVYLNSTGSSAHVHVSVHPINGPKKSADALSSAESSFIAGILKELPSMAAVTLPTPSSYKRVVDGVWSGGTYVCWGTENREAPIRLTNPKSPSSRNFELRFLDGTCNPYLALALILASGSTAILNQEALTLIDCPGPLTAAQMSAEEREAHGITDRLPLDWDSARELFASSEITEKIFGKELKVKYLSVNKPHLSGMPSFSGAEYWVQARAEQNAYVACAALIVYEYFLQFEAEVDFFWQRRWSLAKALFLWVKTSVSDFFACLTIEEYRADITASPSMCQMLLILLTALESLTMGLIFGLPGSGTIGTNEPVSGLFMCADADPPDHHWIVYYWVAVLVIESILLCLALRQAWLHRPSASGSDLMRKLTRDSVIYFLVLFGIYLTNLIFWIRNRITLNEFGTAFAFVISSLFANRLVIAVRRAHYMSLFEQESQLSEVTTEIQFRRETATGDVDDYDTMKLRSITRDLNEIVGV</sequence>
<dbReference type="Gene3D" id="3.30.590.10">
    <property type="entry name" value="Glutamine synthetase/guanido kinase, catalytic domain"/>
    <property type="match status" value="1"/>
</dbReference>
<protein>
    <recommendedName>
        <fullName evidence="5">GS catalytic domain-containing protein</fullName>
    </recommendedName>
</protein>
<dbReference type="InterPro" id="IPR014746">
    <property type="entry name" value="Gln_synth/guanido_kin_cat_dom"/>
</dbReference>
<dbReference type="InterPro" id="IPR045340">
    <property type="entry name" value="DUF6533"/>
</dbReference>
<keyword evidence="4" id="KW-0812">Transmembrane</keyword>
<evidence type="ECO:0000313" key="6">
    <source>
        <dbReference type="EMBL" id="SJL15750.1"/>
    </source>
</evidence>
<evidence type="ECO:0000256" key="3">
    <source>
        <dbReference type="RuleBase" id="RU000384"/>
    </source>
</evidence>
<reference evidence="7" key="1">
    <citation type="journal article" date="2017" name="Nat. Ecol. Evol.">
        <title>Genome expansion and lineage-specific genetic innovations in the forest pathogenic fungi Armillaria.</title>
        <authorList>
            <person name="Sipos G."/>
            <person name="Prasanna A.N."/>
            <person name="Walter M.C."/>
            <person name="O'Connor E."/>
            <person name="Balint B."/>
            <person name="Krizsan K."/>
            <person name="Kiss B."/>
            <person name="Hess J."/>
            <person name="Varga T."/>
            <person name="Slot J."/>
            <person name="Riley R."/>
            <person name="Boka B."/>
            <person name="Rigling D."/>
            <person name="Barry K."/>
            <person name="Lee J."/>
            <person name="Mihaltcheva S."/>
            <person name="LaButti K."/>
            <person name="Lipzen A."/>
            <person name="Waldron R."/>
            <person name="Moloney N.M."/>
            <person name="Sperisen C."/>
            <person name="Kredics L."/>
            <person name="Vagvoelgyi C."/>
            <person name="Patrignani A."/>
            <person name="Fitzpatrick D."/>
            <person name="Nagy I."/>
            <person name="Doyle S."/>
            <person name="Anderson J.B."/>
            <person name="Grigoriev I.V."/>
            <person name="Gueldener U."/>
            <person name="Muensterkoetter M."/>
            <person name="Nagy L.G."/>
        </authorList>
    </citation>
    <scope>NUCLEOTIDE SEQUENCE [LARGE SCALE GENOMIC DNA]</scope>
    <source>
        <strain evidence="7">C18/9</strain>
    </source>
</reference>
<keyword evidence="4" id="KW-0472">Membrane</keyword>
<dbReference type="Pfam" id="PF20151">
    <property type="entry name" value="DUF6533"/>
    <property type="match status" value="1"/>
</dbReference>
<dbReference type="Proteomes" id="UP000219338">
    <property type="component" value="Unassembled WGS sequence"/>
</dbReference>
<gene>
    <name evidence="6" type="ORF">ARMOST_19255</name>
</gene>
<organism evidence="6 7">
    <name type="scientific">Armillaria ostoyae</name>
    <name type="common">Armillaria root rot fungus</name>
    <dbReference type="NCBI Taxonomy" id="47428"/>
    <lineage>
        <taxon>Eukaryota</taxon>
        <taxon>Fungi</taxon>
        <taxon>Dikarya</taxon>
        <taxon>Basidiomycota</taxon>
        <taxon>Agaricomycotina</taxon>
        <taxon>Agaricomycetes</taxon>
        <taxon>Agaricomycetidae</taxon>
        <taxon>Agaricales</taxon>
        <taxon>Marasmiineae</taxon>
        <taxon>Physalacriaceae</taxon>
        <taxon>Armillaria</taxon>
    </lineage>
</organism>
<proteinExistence type="inferred from homology"/>
<dbReference type="PROSITE" id="PS51987">
    <property type="entry name" value="GS_CATALYTIC"/>
    <property type="match status" value="1"/>
</dbReference>
<dbReference type="OrthoDB" id="3364440at2759"/>
<keyword evidence="7" id="KW-1185">Reference proteome</keyword>